<dbReference type="AlphaFoldDB" id="A0AAN6Z2S6"/>
<keyword evidence="3" id="KW-1185">Reference proteome</keyword>
<evidence type="ECO:0000256" key="1">
    <source>
        <dbReference type="SAM" id="MobiDB-lite"/>
    </source>
</evidence>
<reference evidence="2" key="2">
    <citation type="submission" date="2023-05" db="EMBL/GenBank/DDBJ databases">
        <authorList>
            <consortium name="Lawrence Berkeley National Laboratory"/>
            <person name="Steindorff A."/>
            <person name="Hensen N."/>
            <person name="Bonometti L."/>
            <person name="Westerberg I."/>
            <person name="Brannstrom I.O."/>
            <person name="Guillou S."/>
            <person name="Cros-Aarteil S."/>
            <person name="Calhoun S."/>
            <person name="Haridas S."/>
            <person name="Kuo A."/>
            <person name="Mondo S."/>
            <person name="Pangilinan J."/>
            <person name="Riley R."/>
            <person name="Labutti K."/>
            <person name="Andreopoulos B."/>
            <person name="Lipzen A."/>
            <person name="Chen C."/>
            <person name="Yanf M."/>
            <person name="Daum C."/>
            <person name="Ng V."/>
            <person name="Clum A."/>
            <person name="Ohm R."/>
            <person name="Martin F."/>
            <person name="Silar P."/>
            <person name="Natvig D."/>
            <person name="Lalanne C."/>
            <person name="Gautier V."/>
            <person name="Ament-Velasquez S.L."/>
            <person name="Kruys A."/>
            <person name="Hutchinson M.I."/>
            <person name="Powell A.J."/>
            <person name="Barry K."/>
            <person name="Miller A.N."/>
            <person name="Grigoriev I.V."/>
            <person name="Debuchy R."/>
            <person name="Gladieux P."/>
            <person name="Thoren M.H."/>
            <person name="Johannesson H."/>
        </authorList>
    </citation>
    <scope>NUCLEOTIDE SEQUENCE</scope>
    <source>
        <strain evidence="2">CBS 731.68</strain>
    </source>
</reference>
<feature type="region of interest" description="Disordered" evidence="1">
    <location>
        <begin position="1"/>
        <end position="42"/>
    </location>
</feature>
<dbReference type="RefSeq" id="XP_062647286.1">
    <property type="nucleotide sequence ID" value="XM_062792873.1"/>
</dbReference>
<protein>
    <submittedName>
        <fullName evidence="2">Uncharacterized protein</fullName>
    </submittedName>
</protein>
<dbReference type="GeneID" id="87829642"/>
<accession>A0AAN6Z2S6</accession>
<name>A0AAN6Z2S6_9PEZI</name>
<comment type="caution">
    <text evidence="2">The sequence shown here is derived from an EMBL/GenBank/DDBJ whole genome shotgun (WGS) entry which is preliminary data.</text>
</comment>
<feature type="compositionally biased region" description="Polar residues" evidence="1">
    <location>
        <begin position="1"/>
        <end position="11"/>
    </location>
</feature>
<dbReference type="Proteomes" id="UP001302602">
    <property type="component" value="Unassembled WGS sequence"/>
</dbReference>
<sequence>MPSMIPSPSETGTERWEHTLTPPPLRYDQPVRPDTDMLMPLEAPGCSHTPFLSDARLAVSDLAARDLA</sequence>
<reference evidence="2" key="1">
    <citation type="journal article" date="2023" name="Mol. Phylogenet. Evol.">
        <title>Genome-scale phylogeny and comparative genomics of the fungal order Sordariales.</title>
        <authorList>
            <person name="Hensen N."/>
            <person name="Bonometti L."/>
            <person name="Westerberg I."/>
            <person name="Brannstrom I.O."/>
            <person name="Guillou S."/>
            <person name="Cros-Aarteil S."/>
            <person name="Calhoun S."/>
            <person name="Haridas S."/>
            <person name="Kuo A."/>
            <person name="Mondo S."/>
            <person name="Pangilinan J."/>
            <person name="Riley R."/>
            <person name="LaButti K."/>
            <person name="Andreopoulos B."/>
            <person name="Lipzen A."/>
            <person name="Chen C."/>
            <person name="Yan M."/>
            <person name="Daum C."/>
            <person name="Ng V."/>
            <person name="Clum A."/>
            <person name="Steindorff A."/>
            <person name="Ohm R.A."/>
            <person name="Martin F."/>
            <person name="Silar P."/>
            <person name="Natvig D.O."/>
            <person name="Lalanne C."/>
            <person name="Gautier V."/>
            <person name="Ament-Velasquez S.L."/>
            <person name="Kruys A."/>
            <person name="Hutchinson M.I."/>
            <person name="Powell A.J."/>
            <person name="Barry K."/>
            <person name="Miller A.N."/>
            <person name="Grigoriev I.V."/>
            <person name="Debuchy R."/>
            <person name="Gladieux P."/>
            <person name="Hiltunen Thoren M."/>
            <person name="Johannesson H."/>
        </authorList>
    </citation>
    <scope>NUCLEOTIDE SEQUENCE</scope>
    <source>
        <strain evidence="2">CBS 731.68</strain>
    </source>
</reference>
<gene>
    <name evidence="2" type="ORF">N657DRAFT_645072</name>
</gene>
<proteinExistence type="predicted"/>
<organism evidence="2 3">
    <name type="scientific">Parathielavia appendiculata</name>
    <dbReference type="NCBI Taxonomy" id="2587402"/>
    <lineage>
        <taxon>Eukaryota</taxon>
        <taxon>Fungi</taxon>
        <taxon>Dikarya</taxon>
        <taxon>Ascomycota</taxon>
        <taxon>Pezizomycotina</taxon>
        <taxon>Sordariomycetes</taxon>
        <taxon>Sordariomycetidae</taxon>
        <taxon>Sordariales</taxon>
        <taxon>Chaetomiaceae</taxon>
        <taxon>Parathielavia</taxon>
    </lineage>
</organism>
<evidence type="ECO:0000313" key="3">
    <source>
        <dbReference type="Proteomes" id="UP001302602"/>
    </source>
</evidence>
<evidence type="ECO:0000313" key="2">
    <source>
        <dbReference type="EMBL" id="KAK4123515.1"/>
    </source>
</evidence>
<dbReference type="EMBL" id="MU853228">
    <property type="protein sequence ID" value="KAK4123515.1"/>
    <property type="molecule type" value="Genomic_DNA"/>
</dbReference>